<dbReference type="InterPro" id="IPR051461">
    <property type="entry name" value="UPF0750_membrane"/>
</dbReference>
<reference evidence="7 8" key="1">
    <citation type="submission" date="2020-08" db="EMBL/GenBank/DDBJ databases">
        <title>Genomic Encyclopedia of Type Strains, Phase IV (KMG-IV): sequencing the most valuable type-strain genomes for metagenomic binning, comparative biology and taxonomic classification.</title>
        <authorList>
            <person name="Goeker M."/>
        </authorList>
    </citation>
    <scope>NUCLEOTIDE SEQUENCE [LARGE SCALE GENOMIC DNA]</scope>
    <source>
        <strain evidence="7 8">DSM 22975</strain>
    </source>
</reference>
<comment type="subcellular location">
    <subcellularLocation>
        <location evidence="1">Cell membrane</location>
        <topology evidence="1">Multi-pass membrane protein</topology>
    </subcellularLocation>
</comment>
<dbReference type="RefSeq" id="WP_188025969.1">
    <property type="nucleotide sequence ID" value="NZ_JACHGR010000003.1"/>
</dbReference>
<protein>
    <submittedName>
        <fullName evidence="7">Uncharacterized membrane-anchored protein YitT (DUF2179 family)</fullName>
    </submittedName>
</protein>
<evidence type="ECO:0000256" key="1">
    <source>
        <dbReference type="ARBA" id="ARBA00004651"/>
    </source>
</evidence>
<comment type="caution">
    <text evidence="7">The sequence shown here is derived from an EMBL/GenBank/DDBJ whole genome shotgun (WGS) entry which is preliminary data.</text>
</comment>
<keyword evidence="3 6" id="KW-0812">Transmembrane</keyword>
<keyword evidence="5 6" id="KW-0472">Membrane</keyword>
<gene>
    <name evidence="7" type="ORF">HNR75_001079</name>
</gene>
<evidence type="ECO:0000256" key="6">
    <source>
        <dbReference type="SAM" id="Phobius"/>
    </source>
</evidence>
<dbReference type="Proteomes" id="UP000585721">
    <property type="component" value="Unassembled WGS sequence"/>
</dbReference>
<dbReference type="PANTHER" id="PTHR33545">
    <property type="entry name" value="UPF0750 MEMBRANE PROTEIN YITT-RELATED"/>
    <property type="match status" value="1"/>
</dbReference>
<evidence type="ECO:0000256" key="5">
    <source>
        <dbReference type="ARBA" id="ARBA00023136"/>
    </source>
</evidence>
<dbReference type="GO" id="GO:0005886">
    <property type="term" value="C:plasma membrane"/>
    <property type="evidence" value="ECO:0007669"/>
    <property type="project" value="UniProtKB-SubCell"/>
</dbReference>
<evidence type="ECO:0000313" key="7">
    <source>
        <dbReference type="EMBL" id="MBB6055197.1"/>
    </source>
</evidence>
<keyword evidence="4 6" id="KW-1133">Transmembrane helix</keyword>
<feature type="transmembrane region" description="Helical" evidence="6">
    <location>
        <begin position="106"/>
        <end position="124"/>
    </location>
</feature>
<feature type="transmembrane region" description="Helical" evidence="6">
    <location>
        <begin position="159"/>
        <end position="186"/>
    </location>
</feature>
<dbReference type="PANTHER" id="PTHR33545:SF5">
    <property type="entry name" value="UPF0750 MEMBRANE PROTEIN YITT"/>
    <property type="match status" value="1"/>
</dbReference>
<accession>A0A841GC72</accession>
<feature type="transmembrane region" description="Helical" evidence="6">
    <location>
        <begin position="48"/>
        <end position="68"/>
    </location>
</feature>
<feature type="transmembrane region" description="Helical" evidence="6">
    <location>
        <begin position="74"/>
        <end position="94"/>
    </location>
</feature>
<proteinExistence type="predicted"/>
<keyword evidence="8" id="KW-1185">Reference proteome</keyword>
<organism evidence="7 8">
    <name type="scientific">Tolumonas osonensis</name>
    <dbReference type="NCBI Taxonomy" id="675874"/>
    <lineage>
        <taxon>Bacteria</taxon>
        <taxon>Pseudomonadati</taxon>
        <taxon>Pseudomonadota</taxon>
        <taxon>Gammaproteobacteria</taxon>
        <taxon>Aeromonadales</taxon>
        <taxon>Aeromonadaceae</taxon>
        <taxon>Tolumonas</taxon>
    </lineage>
</organism>
<dbReference type="Pfam" id="PF02588">
    <property type="entry name" value="YitT_membrane"/>
    <property type="match status" value="1"/>
</dbReference>
<sequence length="200" mass="21720">MPVQHNWIEDVLAMLTATGLISLGIVFFNQPGLVVGGTAGLALLLHKVLPLSFGQLFFLLNVPFYWLAWKRLGGLFVAKTLVAVSAVSFLGDHLHQWLQLNQIRPLYAAMMGSVLIGIGLLILFRHRASLGGFNILCLWLQERYGLNAGKVQMGLDCTIVLSSALVTSWSVLSLSVFAAIIVNVVLATNHKPGRYNPAAA</sequence>
<dbReference type="EMBL" id="JACHGR010000003">
    <property type="protein sequence ID" value="MBB6055197.1"/>
    <property type="molecule type" value="Genomic_DNA"/>
</dbReference>
<dbReference type="InterPro" id="IPR003740">
    <property type="entry name" value="YitT"/>
</dbReference>
<evidence type="ECO:0000256" key="3">
    <source>
        <dbReference type="ARBA" id="ARBA00022692"/>
    </source>
</evidence>
<name>A0A841GC72_9GAMM</name>
<dbReference type="AlphaFoldDB" id="A0A841GC72"/>
<evidence type="ECO:0000313" key="8">
    <source>
        <dbReference type="Proteomes" id="UP000585721"/>
    </source>
</evidence>
<keyword evidence="2" id="KW-1003">Cell membrane</keyword>
<feature type="transmembrane region" description="Helical" evidence="6">
    <location>
        <begin position="12"/>
        <end position="36"/>
    </location>
</feature>
<evidence type="ECO:0000256" key="2">
    <source>
        <dbReference type="ARBA" id="ARBA00022475"/>
    </source>
</evidence>
<evidence type="ECO:0000256" key="4">
    <source>
        <dbReference type="ARBA" id="ARBA00022989"/>
    </source>
</evidence>